<dbReference type="Pfam" id="PF00491">
    <property type="entry name" value="Arginase"/>
    <property type="match status" value="1"/>
</dbReference>
<dbReference type="InterPro" id="IPR036397">
    <property type="entry name" value="RNaseH_sf"/>
</dbReference>
<proteinExistence type="inferred from homology"/>
<evidence type="ECO:0000256" key="3">
    <source>
        <dbReference type="ARBA" id="ARBA00022801"/>
    </source>
</evidence>
<sequence>MAPLLRQTEDSAREAVTITTLTIMASDPQLNLRDGKIAVRRSGRDGRDGDGHSWHSEGRQMREVLEEVLTITCHGVAEEELWPWRKKGLDLAKRMCLDRVAEEKPLHFERFAVWLAGGTGALGCFTTCFNSFKETLVEREMADNEKEGNGGAWGKVPTWDGSPQTWRAFQREMRWWLSALDLEGTKWLLRQSGVVRQRGEEFLPEELEYQKEEKGVDPETGNEVTLVQEDALSGINKLLKALEGINGRTTLDKRGELRNAFYLEMKRRPGERIAEFCTRFRTALADLRSEGVQLPSGEVGWFFKAKLGLDPLRIQLLDTALQGAEEYEAIEREVLRLFKELHAQDPLVRRVGGDGKGSPLLQRFLSSQSGPSRSTSYAPSSASSMPRSYRSSSSASSGRFGGGFRKPFPPKQVMVSEVEETENDDEEHADAEDDGGDPGIEDIIRSEAEALAAELDEAVEQGLDASTLQEIEETVENAAEALITMKEARTKLQEVKKDRGYGRAGTGGEGDPECTQPGKGLGRKPLLKKPYKQVKVVETLNTEHVEGGEEGGHEVLTVSSVPLTPALMIALDESHRKPKEVNAISATLTADKRLVGALDSACNRTCTGPDWLEGFLKGLKKAPQAIQDLVITRPERETFRFGNGGTQVSLERWKIGMFLDFISSGAFSWTFARSLPAASPAIQLASPMDPQPSPSTQRWRRMTLRLRERFLWAAKGVVLWLVQRPSLRWLPLPYPSVATPEAWLEQAQKQAKDKVQSFRHVDKAWRQGKFNLKNLGDCAHLRQRLGLRVSFIEDPLVEGMVMGMAAKGLNTKIRKAVQEEAQAQAKKLSSDARREEEARTLIGPRGGLPSLRSDLIRLAALLHVPIEDSDTVEKLKEKVKPMIAILKEKSPPLTAEEMRKMATQMQKLQKQIEERQDPQVLDLTMTDVKEEENPWDNISDGEKEAIHQSLNDAYAQSLMAQYGDCIEGQAQLIAQAWSKHEAERLKTSLGPRRLTEILVADHDAEMWNYMTAETFIQPVSFDLDSYEALASNETYVNDIAEQNVKAHENNEANKYDKVSKSNAVPKSHAVPKSKQPLVSEIYTSAENVMKEAVKRGHNVGTSMSLESGWNFLNPEHRRKAYHKVMEEKPFCLVLAFPCGGFSPLQRLNGKFPGRRALRREVARELMSFALQLAELQIREGRHCVLENPKPSEAWNEVEMQKFIEEHQVHLADFDQCRFGLRSLTGELHRKPTRMVSSGSKIADQVNGFVCTRDHSHSPVIGGAKVTARAGIYPRALACALVKGIEKQFEADFKSNEVLALQAGADEEEELAFEGGELAPRHDDDEGSDVEDGQHPDGKPLTVPAGVRAAVLKLHQNTGHRSGKRLARALAIAGAPSEAILAAKQLQCSVCKEHQAPKVRRPASLPLPKDMGDQVHVDLLEVEDCKEQKFWVAHATDYATRFQLAEIIPDKSTASVVKFLSNRWVATFGPPRVMVVDQGREFISWEMEEYASSQSILLHHIAVQAPWQNGVAERSGGILKTLLAAVVTSKAVIGKDDMELALAEAVSAYNGDINESGASPYQAAIGRQPRMIGDTLGGIQTRLAEHGLLESKPSLARQLAMREVAKVAMTRLHFSRGLRKAELGRSRNPTVQEMPEPGTICYFFRPMRYNSKTGPSKKKLTLKRWHGPALLVAVEGKTSAYLSYKGQLTKCALEHVRQASTMEQIAAESWREAIDEAVEAATLDLTRQGLPEPIDGQPAGGGGGLSAPATPGFLPSISPALPVPSTPPPETAAPGQDLPPVRAQDLAMALGSATEASLPGSGLSSRRVSDIGTAPSGLQRGLSDGLRSDGFRRRADTGFETGKVPKMPDPAGIKRPSEVTAEQLRSTASAAASADSVVPAEVPVPEDSAFEAMEVSKHQHALDLSQSSKHPLVQIFEAARQDRHQPLEAHVPDHGSWDGRWPLPSKTEWLCRQQLGLCWPKGKEDIEDHETMAVQAARKEYFWKNLPEEQKPAFREAAAQAWSVWKENDAIEELTPEESATVRERLKRNREQCKILTPRYVFTDKHDPLRTESNPLPLKARARIVVPGFKDILGFGLRKDAPTCSRIAQHFLLTLTAAFHWVLMSADIKSAFLKGDPYMAGVRELFMENVRGRDGEPRLPFPDLVKIKKGVFGLADAPRMWYLRLHRALSEAGWERCPLDYACWLLWSPDRKTLEGMILAHVDDLLLGGNQRAKKKLLELGDQLGFGAIEEGEFTYCGKKFKQKADGTIQISMKEYHENLKCVPIPVHRRERPDAELLESERKQLRAILGSLQWLVAQLRFDMGFLLSTLQGESQTVGTLMKANQLVKKFKQCPDFSLTFKPMDLSDAGLMVVTDASLGNVTKQGGAEGTTFEKVFSQSAYFVLLGDKELMAGREGNFSVIDSRSHRLPRVCRSTYGAELQGTEEAFDVGLLCRGWLALLKGLPYVEAARDTIPLCVVTDAKDVYDKNTSDTPTYGSQKSLAFTVAWIRQVLGKPNTLLKWTSTENMFVDVGTKDMDHDHLHQILDSCRWSVSFNKEFVKQKQKKSRAAAVSERGKLLGDPLDETSAVYPYLAQLGLDPKAGKPTRFVEAGTSREIVEALIASTPTGHLLTSVRRRRFLGVVYMSNGDVLSWRNDDSTSDAPSFSEALKQVAEEITLERFNESLRSMLGFLGPAESARGAVVVSCPATVADELSGRKVPFTQPSAQQVESVLRSIQGLDASEAAARRVSAPASLAPEVEHIPEALEVKREDVTTIRLANGLVVRLLVMPASPSSGPARAGMRLTVPGGRVSDELAGRLGASHAMLMTLNNGGAGQWSQDETEKDDRLGALRVSMDEARAARDQGCQVIALIGFPLDEGCRRNGGRCGAEAGPTMFRQLVWKTGCVPNFVTGCDFHNVRIVDCGDIDIDEYDEVDYDGARDALRQKVSQALSNGFIPFVIGGSNDQSYANACALLEHFPDTGLGVINLDAHLDVRPQKAGLEHSGSPFRQLLEDQRFCRMKENLFTEFACQSHQCAASHVRWILEGQPGRACQTRVVWLDHMLSAEPRSIADCFAAELEMLADADAGRQHVFVSFDVDSIAAAFCPGVSCPSPIGLDAETALQCCLRAGMCKSVRLMDMSEFNPAVEDYNTGKLLATMFYNFVMGVSMRP</sequence>
<dbReference type="GO" id="GO:0008783">
    <property type="term" value="F:agmatinase activity"/>
    <property type="evidence" value="ECO:0007669"/>
    <property type="project" value="TreeGrafter"/>
</dbReference>
<dbReference type="InterPro" id="IPR013103">
    <property type="entry name" value="RVT_2"/>
</dbReference>
<feature type="region of interest" description="Disordered" evidence="5">
    <location>
        <begin position="1316"/>
        <end position="1340"/>
    </location>
</feature>
<keyword evidence="4" id="KW-0175">Coiled coil</keyword>
<dbReference type="SUPFAM" id="SSF52768">
    <property type="entry name" value="Arginase/deacetylase"/>
    <property type="match status" value="1"/>
</dbReference>
<dbReference type="PROSITE" id="PS50994">
    <property type="entry name" value="INTEGRASE"/>
    <property type="match status" value="1"/>
</dbReference>
<keyword evidence="3 9" id="KW-0378">Hydrolase</keyword>
<dbReference type="EMBL" id="CAMXCT030001743">
    <property type="protein sequence ID" value="CAL4780004.1"/>
    <property type="molecule type" value="Genomic_DNA"/>
</dbReference>
<dbReference type="CDD" id="cd09988">
    <property type="entry name" value="Formimidoylglutamase"/>
    <property type="match status" value="1"/>
</dbReference>
<dbReference type="EMBL" id="CAMXCT010001743">
    <property type="protein sequence ID" value="CAI3992692.1"/>
    <property type="molecule type" value="Genomic_DNA"/>
</dbReference>
<evidence type="ECO:0000256" key="1">
    <source>
        <dbReference type="ARBA" id="ARBA00009227"/>
    </source>
</evidence>
<dbReference type="GO" id="GO:0003676">
    <property type="term" value="F:nucleic acid binding"/>
    <property type="evidence" value="ECO:0007669"/>
    <property type="project" value="InterPro"/>
</dbReference>
<dbReference type="EMBL" id="CAMXCT020001743">
    <property type="protein sequence ID" value="CAL1146067.1"/>
    <property type="molecule type" value="Genomic_DNA"/>
</dbReference>
<organism evidence="7">
    <name type="scientific">Cladocopium goreaui</name>
    <dbReference type="NCBI Taxonomy" id="2562237"/>
    <lineage>
        <taxon>Eukaryota</taxon>
        <taxon>Sar</taxon>
        <taxon>Alveolata</taxon>
        <taxon>Dinophyceae</taxon>
        <taxon>Suessiales</taxon>
        <taxon>Symbiodiniaceae</taxon>
        <taxon>Cladocopium</taxon>
    </lineage>
</organism>
<feature type="compositionally biased region" description="Basic and acidic residues" evidence="5">
    <location>
        <begin position="1825"/>
        <end position="1836"/>
    </location>
</feature>
<feature type="coiled-coil region" evidence="4">
    <location>
        <begin position="441"/>
        <end position="498"/>
    </location>
</feature>
<keyword evidence="10" id="KW-1185">Reference proteome</keyword>
<feature type="coiled-coil region" evidence="4">
    <location>
        <begin position="806"/>
        <end position="838"/>
    </location>
</feature>
<feature type="region of interest" description="Disordered" evidence="5">
    <location>
        <begin position="1727"/>
        <end position="1778"/>
    </location>
</feature>
<evidence type="ECO:0000259" key="6">
    <source>
        <dbReference type="PROSITE" id="PS50994"/>
    </source>
</evidence>
<feature type="region of interest" description="Disordered" evidence="5">
    <location>
        <begin position="359"/>
        <end position="441"/>
    </location>
</feature>
<dbReference type="PANTHER" id="PTHR11358:SF26">
    <property type="entry name" value="GUANIDINO ACID HYDROLASE, MITOCHONDRIAL"/>
    <property type="match status" value="1"/>
</dbReference>
<dbReference type="Proteomes" id="UP001152797">
    <property type="component" value="Unassembled WGS sequence"/>
</dbReference>
<dbReference type="PANTHER" id="PTHR11358">
    <property type="entry name" value="ARGINASE/AGMATINASE"/>
    <property type="match status" value="1"/>
</dbReference>
<dbReference type="GO" id="GO:0046872">
    <property type="term" value="F:metal ion binding"/>
    <property type="evidence" value="ECO:0007669"/>
    <property type="project" value="UniProtKB-KW"/>
</dbReference>
<reference evidence="8" key="2">
    <citation type="submission" date="2024-04" db="EMBL/GenBank/DDBJ databases">
        <authorList>
            <person name="Chen Y."/>
            <person name="Shah S."/>
            <person name="Dougan E. K."/>
            <person name="Thang M."/>
            <person name="Chan C."/>
        </authorList>
    </citation>
    <scope>NUCLEOTIDE SEQUENCE [LARGE SCALE GENOMIC DNA]</scope>
</reference>
<evidence type="ECO:0000256" key="4">
    <source>
        <dbReference type="SAM" id="Coils"/>
    </source>
</evidence>
<accession>A0A9P1G083</accession>
<gene>
    <name evidence="7" type="ORF">C1SCF055_LOCUS19498</name>
</gene>
<dbReference type="GO" id="GO:0015074">
    <property type="term" value="P:DNA integration"/>
    <property type="evidence" value="ECO:0007669"/>
    <property type="project" value="InterPro"/>
</dbReference>
<keyword evidence="2" id="KW-0479">Metal-binding</keyword>
<evidence type="ECO:0000313" key="10">
    <source>
        <dbReference type="Proteomes" id="UP001152797"/>
    </source>
</evidence>
<evidence type="ECO:0000313" key="8">
    <source>
        <dbReference type="EMBL" id="CAL1146067.1"/>
    </source>
</evidence>
<dbReference type="InterPro" id="IPR006035">
    <property type="entry name" value="Ureohydrolase"/>
</dbReference>
<feature type="compositionally biased region" description="Pro residues" evidence="5">
    <location>
        <begin position="1760"/>
        <end position="1770"/>
    </location>
</feature>
<comment type="caution">
    <text evidence="7">The sequence shown here is derived from an EMBL/GenBank/DDBJ whole genome shotgun (WGS) entry which is preliminary data.</text>
</comment>
<dbReference type="GO" id="GO:0033389">
    <property type="term" value="P:putrescine biosynthetic process from arginine, via agmatine"/>
    <property type="evidence" value="ECO:0007669"/>
    <property type="project" value="TreeGrafter"/>
</dbReference>
<dbReference type="Pfam" id="PF00665">
    <property type="entry name" value="rve"/>
    <property type="match status" value="1"/>
</dbReference>
<evidence type="ECO:0000256" key="2">
    <source>
        <dbReference type="ARBA" id="ARBA00022723"/>
    </source>
</evidence>
<comment type="similarity">
    <text evidence="1">Belongs to the arginase family. Agmatinase subfamily.</text>
</comment>
<dbReference type="InterPro" id="IPR023696">
    <property type="entry name" value="Ureohydrolase_dom_sf"/>
</dbReference>
<dbReference type="Gene3D" id="3.30.420.10">
    <property type="entry name" value="Ribonuclease H-like superfamily/Ribonuclease H"/>
    <property type="match status" value="1"/>
</dbReference>
<feature type="region of interest" description="Disordered" evidence="5">
    <location>
        <begin position="499"/>
        <end position="525"/>
    </location>
</feature>
<dbReference type="SUPFAM" id="SSF53098">
    <property type="entry name" value="Ribonuclease H-like"/>
    <property type="match status" value="1"/>
</dbReference>
<dbReference type="InterPro" id="IPR020855">
    <property type="entry name" value="Ureohydrolase_Mn_BS"/>
</dbReference>
<name>A0A9P1G083_9DINO</name>
<feature type="domain" description="Integrase catalytic" evidence="6">
    <location>
        <begin position="1401"/>
        <end position="1567"/>
    </location>
</feature>
<dbReference type="Pfam" id="PF07727">
    <property type="entry name" value="RVT_2"/>
    <property type="match status" value="1"/>
</dbReference>
<dbReference type="InterPro" id="IPR012337">
    <property type="entry name" value="RNaseH-like_sf"/>
</dbReference>
<evidence type="ECO:0000256" key="5">
    <source>
        <dbReference type="SAM" id="MobiDB-lite"/>
    </source>
</evidence>
<dbReference type="Gene3D" id="3.40.800.10">
    <property type="entry name" value="Ureohydrolase domain"/>
    <property type="match status" value="1"/>
</dbReference>
<dbReference type="OrthoDB" id="288726at2759"/>
<feature type="region of interest" description="Disordered" evidence="5">
    <location>
        <begin position="1792"/>
        <end position="1871"/>
    </location>
</feature>
<dbReference type="PROSITE" id="PS51409">
    <property type="entry name" value="ARGINASE_2"/>
    <property type="match status" value="1"/>
</dbReference>
<feature type="compositionally biased region" description="Acidic residues" evidence="5">
    <location>
        <begin position="417"/>
        <end position="440"/>
    </location>
</feature>
<evidence type="ECO:0000313" key="9">
    <source>
        <dbReference type="EMBL" id="CAL4780004.1"/>
    </source>
</evidence>
<dbReference type="PROSITE" id="PS01053">
    <property type="entry name" value="ARGINASE_1"/>
    <property type="match status" value="1"/>
</dbReference>
<evidence type="ECO:0000313" key="7">
    <source>
        <dbReference type="EMBL" id="CAI3992692.1"/>
    </source>
</evidence>
<dbReference type="InterPro" id="IPR001584">
    <property type="entry name" value="Integrase_cat-core"/>
</dbReference>
<feature type="compositionally biased region" description="Low complexity" evidence="5">
    <location>
        <begin position="369"/>
        <end position="398"/>
    </location>
</feature>
<protein>
    <submittedName>
        <fullName evidence="9">Formimidoylglutamase (Formiminoglutamase ) (Formiminoglutamate hydrolase)</fullName>
    </submittedName>
</protein>
<reference evidence="7" key="1">
    <citation type="submission" date="2022-10" db="EMBL/GenBank/DDBJ databases">
        <authorList>
            <person name="Chen Y."/>
            <person name="Dougan E. K."/>
            <person name="Chan C."/>
            <person name="Rhodes N."/>
            <person name="Thang M."/>
        </authorList>
    </citation>
    <scope>NUCLEOTIDE SEQUENCE</scope>
</reference>